<evidence type="ECO:0000313" key="1">
    <source>
        <dbReference type="EMBL" id="PPT93955.1"/>
    </source>
</evidence>
<gene>
    <name evidence="1" type="ORF">XarbCFBP7409_20170</name>
</gene>
<accession>A0A2S6ZNT4</accession>
<reference evidence="1 2" key="1">
    <citation type="submission" date="2016-08" db="EMBL/GenBank/DDBJ databases">
        <title>Evolution of the type three secretion system and type three effector repertoires in Xanthomonas.</title>
        <authorList>
            <person name="Merda D."/>
            <person name="Briand M."/>
            <person name="Bosis E."/>
            <person name="Rousseau C."/>
            <person name="Portier P."/>
            <person name="Jacques M.-A."/>
            <person name="Fischer-Le Saux M."/>
        </authorList>
    </citation>
    <scope>NUCLEOTIDE SEQUENCE [LARGE SCALE GENOMIC DNA]</scope>
    <source>
        <strain evidence="1 2">CFBP 7409</strain>
    </source>
</reference>
<dbReference type="AlphaFoldDB" id="A0A2S6ZNT4"/>
<name>A0A2S6ZNT4_9XANT</name>
<organism evidence="1 2">
    <name type="scientific">Xanthomonas arboricola pv. guizotiae</name>
    <dbReference type="NCBI Taxonomy" id="487867"/>
    <lineage>
        <taxon>Bacteria</taxon>
        <taxon>Pseudomonadati</taxon>
        <taxon>Pseudomonadota</taxon>
        <taxon>Gammaproteobacteria</taxon>
        <taxon>Lysobacterales</taxon>
        <taxon>Lysobacteraceae</taxon>
        <taxon>Xanthomonas</taxon>
    </lineage>
</organism>
<sequence>MHTARWETDTRWYEAAVFLDLFGTYTVIRSWGGKGSRRHGQLVEIAESEASAQARLAELDRERQRRKPPYSRIV</sequence>
<evidence type="ECO:0000313" key="2">
    <source>
        <dbReference type="Proteomes" id="UP000238049"/>
    </source>
</evidence>
<comment type="caution">
    <text evidence="1">The sequence shown here is derived from an EMBL/GenBank/DDBJ whole genome shotgun (WGS) entry which is preliminary data.</text>
</comment>
<dbReference type="RefSeq" id="WP_104564592.1">
    <property type="nucleotide sequence ID" value="NZ_MDSK01000060.1"/>
</dbReference>
<evidence type="ECO:0008006" key="3">
    <source>
        <dbReference type="Google" id="ProtNLM"/>
    </source>
</evidence>
<proteinExistence type="predicted"/>
<dbReference type="Proteomes" id="UP000238049">
    <property type="component" value="Unassembled WGS sequence"/>
</dbReference>
<protein>
    <recommendedName>
        <fullName evidence="3">WGR domain-containing protein</fullName>
    </recommendedName>
</protein>
<dbReference type="EMBL" id="MDSL01000071">
    <property type="protein sequence ID" value="PPT93955.1"/>
    <property type="molecule type" value="Genomic_DNA"/>
</dbReference>